<dbReference type="Gene3D" id="3.30.530.20">
    <property type="match status" value="1"/>
</dbReference>
<proteinExistence type="evidence at transcript level"/>
<accession>A0A109QM14</accession>
<name>A0A109QM14_TARKO</name>
<dbReference type="GO" id="GO:0006952">
    <property type="term" value="P:defense response"/>
    <property type="evidence" value="ECO:0007669"/>
    <property type="project" value="InterPro"/>
</dbReference>
<sequence>MALSGKIIGYVEIKKPGKVFHDLFRYNPHNIVSATPDRVHDCELYEGDRGAVGSNLCWHYTHDGKKRTCKQIIESVNEENHMTVYKCIEGDLMEEYKSFTIILHVEKKGDKELATWTFEFERPDLSVPYPTSFDGLPLQPCEGLGCPHSST</sequence>
<dbReference type="InterPro" id="IPR023393">
    <property type="entry name" value="START-like_dom_sf"/>
</dbReference>
<dbReference type="SUPFAM" id="SSF55961">
    <property type="entry name" value="Bet v1-like"/>
    <property type="match status" value="1"/>
</dbReference>
<organism evidence="2">
    <name type="scientific">Taraxacum kok-saghyz</name>
    <name type="common">Russian dandelion</name>
    <dbReference type="NCBI Taxonomy" id="333970"/>
    <lineage>
        <taxon>Eukaryota</taxon>
        <taxon>Viridiplantae</taxon>
        <taxon>Streptophyta</taxon>
        <taxon>Embryophyta</taxon>
        <taxon>Tracheophyta</taxon>
        <taxon>Spermatophyta</taxon>
        <taxon>Magnoliopsida</taxon>
        <taxon>eudicotyledons</taxon>
        <taxon>Gunneridae</taxon>
        <taxon>Pentapetalae</taxon>
        <taxon>asterids</taxon>
        <taxon>campanulids</taxon>
        <taxon>Asterales</taxon>
        <taxon>Asteraceae</taxon>
        <taxon>Cichorioideae</taxon>
        <taxon>Cichorieae</taxon>
        <taxon>Crepidinae</taxon>
        <taxon>Taraxacum</taxon>
    </lineage>
</organism>
<feature type="domain" description="Bet v I/Major latex protein" evidence="1">
    <location>
        <begin position="2"/>
        <end position="151"/>
    </location>
</feature>
<evidence type="ECO:0000313" key="2">
    <source>
        <dbReference type="EMBL" id="AMB19670.1"/>
    </source>
</evidence>
<dbReference type="SMART" id="SM01037">
    <property type="entry name" value="Bet_v_1"/>
    <property type="match status" value="1"/>
</dbReference>
<dbReference type="AlphaFoldDB" id="A0A109QM14"/>
<dbReference type="InterPro" id="IPR051761">
    <property type="entry name" value="MLP-like_ligand-binding"/>
</dbReference>
<evidence type="ECO:0000259" key="1">
    <source>
        <dbReference type="SMART" id="SM01037"/>
    </source>
</evidence>
<dbReference type="InterPro" id="IPR000916">
    <property type="entry name" value="Bet_v_I/MLP"/>
</dbReference>
<dbReference type="Pfam" id="PF00407">
    <property type="entry name" value="Bet_v_1"/>
    <property type="match status" value="1"/>
</dbReference>
<dbReference type="PANTHER" id="PTHR31907">
    <property type="entry name" value="MLP-LIKE PROTEIN 423"/>
    <property type="match status" value="1"/>
</dbReference>
<reference evidence="2" key="1">
    <citation type="submission" date="2015-10" db="EMBL/GenBank/DDBJ databases">
        <title>Transcriptome analysis of latex from Taraxacum kok-saghyz provides insights into rubber biosynthesis.</title>
        <authorList>
            <person name="Choi S.C."/>
            <person name="Tata S.K."/>
            <person name="Ryu S.B."/>
        </authorList>
    </citation>
    <scope>NUCLEOTIDE SEQUENCE</scope>
</reference>
<gene>
    <name evidence="2" type="primary">MLP28</name>
</gene>
<dbReference type="EMBL" id="KT965006">
    <property type="protein sequence ID" value="AMB19670.1"/>
    <property type="molecule type" value="mRNA"/>
</dbReference>
<protein>
    <submittedName>
        <fullName evidence="2">MLP-like protein 28</fullName>
    </submittedName>
</protein>